<evidence type="ECO:0000256" key="2">
    <source>
        <dbReference type="ARBA" id="ARBA00011233"/>
    </source>
</evidence>
<organism evidence="13 14">
    <name type="scientific">Pseudoduganella rivuli</name>
    <dbReference type="NCBI Taxonomy" id="2666085"/>
    <lineage>
        <taxon>Bacteria</taxon>
        <taxon>Pseudomonadati</taxon>
        <taxon>Pseudomonadota</taxon>
        <taxon>Betaproteobacteria</taxon>
        <taxon>Burkholderiales</taxon>
        <taxon>Oxalobacteraceae</taxon>
        <taxon>Telluria group</taxon>
        <taxon>Pseudoduganella</taxon>
    </lineage>
</organism>
<evidence type="ECO:0000256" key="11">
    <source>
        <dbReference type="SAM" id="SignalP"/>
    </source>
</evidence>
<evidence type="ECO:0000256" key="5">
    <source>
        <dbReference type="ARBA" id="ARBA00022692"/>
    </source>
</evidence>
<reference evidence="13 14" key="1">
    <citation type="submission" date="2019-11" db="EMBL/GenBank/DDBJ databases">
        <title>Novel species isolated from a subtropical stream in China.</title>
        <authorList>
            <person name="Lu H."/>
        </authorList>
    </citation>
    <scope>NUCLEOTIDE SEQUENCE [LARGE SCALE GENOMIC DNA]</scope>
    <source>
        <strain evidence="13 14">FT92W</strain>
    </source>
</reference>
<proteinExistence type="predicted"/>
<evidence type="ECO:0000313" key="14">
    <source>
        <dbReference type="Proteomes" id="UP000446768"/>
    </source>
</evidence>
<evidence type="ECO:0000256" key="7">
    <source>
        <dbReference type="ARBA" id="ARBA00023065"/>
    </source>
</evidence>
<dbReference type="PANTHER" id="PTHR34501:SF9">
    <property type="entry name" value="MAJOR OUTER MEMBRANE PROTEIN P.IA"/>
    <property type="match status" value="1"/>
</dbReference>
<evidence type="ECO:0000256" key="9">
    <source>
        <dbReference type="ARBA" id="ARBA00023136"/>
    </source>
</evidence>
<evidence type="ECO:0000256" key="1">
    <source>
        <dbReference type="ARBA" id="ARBA00004571"/>
    </source>
</evidence>
<evidence type="ECO:0000256" key="4">
    <source>
        <dbReference type="ARBA" id="ARBA00022452"/>
    </source>
</evidence>
<evidence type="ECO:0000256" key="6">
    <source>
        <dbReference type="ARBA" id="ARBA00022729"/>
    </source>
</evidence>
<dbReference type="InterPro" id="IPR023614">
    <property type="entry name" value="Porin_dom_sf"/>
</dbReference>
<dbReference type="AlphaFoldDB" id="A0A7X2IM32"/>
<dbReference type="InterPro" id="IPR033900">
    <property type="entry name" value="Gram_neg_porin_domain"/>
</dbReference>
<feature type="chain" id="PRO_5031398320" evidence="11">
    <location>
        <begin position="20"/>
        <end position="348"/>
    </location>
</feature>
<evidence type="ECO:0000259" key="12">
    <source>
        <dbReference type="Pfam" id="PF13609"/>
    </source>
</evidence>
<name>A0A7X2IM32_9BURK</name>
<evidence type="ECO:0000313" key="13">
    <source>
        <dbReference type="EMBL" id="MRV72052.1"/>
    </source>
</evidence>
<accession>A0A7X2IM32</accession>
<keyword evidence="10" id="KW-0998">Cell outer membrane</keyword>
<dbReference type="InterPro" id="IPR050298">
    <property type="entry name" value="Gram-neg_bact_OMP"/>
</dbReference>
<dbReference type="PANTHER" id="PTHR34501">
    <property type="entry name" value="PROTEIN YDDL-RELATED"/>
    <property type="match status" value="1"/>
</dbReference>
<dbReference type="GO" id="GO:0015288">
    <property type="term" value="F:porin activity"/>
    <property type="evidence" value="ECO:0007669"/>
    <property type="project" value="UniProtKB-KW"/>
</dbReference>
<gene>
    <name evidence="13" type="ORF">GJ700_10035</name>
</gene>
<dbReference type="GO" id="GO:0006811">
    <property type="term" value="P:monoatomic ion transport"/>
    <property type="evidence" value="ECO:0007669"/>
    <property type="project" value="UniProtKB-KW"/>
</dbReference>
<dbReference type="GO" id="GO:0046930">
    <property type="term" value="C:pore complex"/>
    <property type="evidence" value="ECO:0007669"/>
    <property type="project" value="UniProtKB-KW"/>
</dbReference>
<dbReference type="EMBL" id="WKJJ01000005">
    <property type="protein sequence ID" value="MRV72052.1"/>
    <property type="molecule type" value="Genomic_DNA"/>
</dbReference>
<comment type="subcellular location">
    <subcellularLocation>
        <location evidence="1">Cell outer membrane</location>
        <topology evidence="1">Multi-pass membrane protein</topology>
    </subcellularLocation>
</comment>
<keyword evidence="4" id="KW-1134">Transmembrane beta strand</keyword>
<evidence type="ECO:0000256" key="8">
    <source>
        <dbReference type="ARBA" id="ARBA00023114"/>
    </source>
</evidence>
<dbReference type="Pfam" id="PF13609">
    <property type="entry name" value="Porin_4"/>
    <property type="match status" value="1"/>
</dbReference>
<comment type="caution">
    <text evidence="13">The sequence shown here is derived from an EMBL/GenBank/DDBJ whole genome shotgun (WGS) entry which is preliminary data.</text>
</comment>
<comment type="subunit">
    <text evidence="2">Homotrimer.</text>
</comment>
<dbReference type="Gene3D" id="2.40.160.10">
    <property type="entry name" value="Porin"/>
    <property type="match status" value="1"/>
</dbReference>
<dbReference type="GO" id="GO:0009279">
    <property type="term" value="C:cell outer membrane"/>
    <property type="evidence" value="ECO:0007669"/>
    <property type="project" value="UniProtKB-SubCell"/>
</dbReference>
<keyword evidence="5" id="KW-0812">Transmembrane</keyword>
<keyword evidence="7" id="KW-0406">Ion transport</keyword>
<keyword evidence="3" id="KW-0813">Transport</keyword>
<keyword evidence="9" id="KW-0472">Membrane</keyword>
<evidence type="ECO:0000256" key="3">
    <source>
        <dbReference type="ARBA" id="ARBA00022448"/>
    </source>
</evidence>
<sequence length="348" mass="36441">MKKSLLALALAAAMPSAFAQSNVQFYGAIDAGLRYQTNVDAAGNHLLSVGSGQYYSNRLGLRATEDLGGGLNAHFQLESGFNSKTGALDNTNNVLFNRTAAVGLGGAWGAVDLGRQYSIGFRTELFLDPFNHHYTGLVPLSSGSGTSLPAAATAAGLGASSSSGTRFNNDVQYTGTFHGLTVRAEYAPGEVAGDSGKGSARAAGFSYAGHGVLAAGAYTHKQTTAGFDNHAVLLGGGVKLDAFTVKAGWARERQQAAATTYQNQTTFGGVSYQLNPAVELAGAVYRSDYEDGKADGKRTLYLLGGSYHFSKRTNLYGEFDVNRYRGALIPASKQTGQRGIAVGVMHMF</sequence>
<evidence type="ECO:0000256" key="10">
    <source>
        <dbReference type="ARBA" id="ARBA00023237"/>
    </source>
</evidence>
<dbReference type="SUPFAM" id="SSF56935">
    <property type="entry name" value="Porins"/>
    <property type="match status" value="1"/>
</dbReference>
<feature type="domain" description="Porin" evidence="12">
    <location>
        <begin position="7"/>
        <end position="326"/>
    </location>
</feature>
<dbReference type="CDD" id="cd00342">
    <property type="entry name" value="gram_neg_porins"/>
    <property type="match status" value="1"/>
</dbReference>
<protein>
    <submittedName>
        <fullName evidence="13">Porin</fullName>
    </submittedName>
</protein>
<feature type="signal peptide" evidence="11">
    <location>
        <begin position="1"/>
        <end position="19"/>
    </location>
</feature>
<dbReference type="Proteomes" id="UP000446768">
    <property type="component" value="Unassembled WGS sequence"/>
</dbReference>
<keyword evidence="6 11" id="KW-0732">Signal</keyword>
<keyword evidence="14" id="KW-1185">Reference proteome</keyword>
<keyword evidence="8" id="KW-0626">Porin</keyword>
<dbReference type="RefSeq" id="WP_154373209.1">
    <property type="nucleotide sequence ID" value="NZ_WKJJ01000005.1"/>
</dbReference>